<dbReference type="Proteomes" id="UP001059844">
    <property type="component" value="Chromosome"/>
</dbReference>
<dbReference type="Pfam" id="PF16118">
    <property type="entry name" value="DUF4834"/>
    <property type="match status" value="1"/>
</dbReference>
<evidence type="ECO:0000256" key="2">
    <source>
        <dbReference type="SAM" id="Phobius"/>
    </source>
</evidence>
<sequence>MDTASLTGLVKVLLWIIVIYYALKFVTKLLAPYFLQQVVKKAEENFQQQQQYYNQQQSQQQNTQTNFSSDKPREKKKVGEYIDFEEIE</sequence>
<proteinExistence type="predicted"/>
<keyword evidence="4" id="KW-1185">Reference proteome</keyword>
<reference evidence="3" key="1">
    <citation type="submission" date="2022-07" db="EMBL/GenBank/DDBJ databases">
        <title>Isolation, identification, and degradation of a PFOSA degrading strain from sewage treatment plant.</title>
        <authorList>
            <person name="Zhang L."/>
            <person name="Huo Y."/>
        </authorList>
    </citation>
    <scope>NUCLEOTIDE SEQUENCE</scope>
    <source>
        <strain evidence="3">C1</strain>
    </source>
</reference>
<feature type="compositionally biased region" description="Basic and acidic residues" evidence="1">
    <location>
        <begin position="70"/>
        <end position="80"/>
    </location>
</feature>
<dbReference type="EMBL" id="CP101751">
    <property type="protein sequence ID" value="UUC43872.1"/>
    <property type="molecule type" value="Genomic_DNA"/>
</dbReference>
<name>A0ABY5IM30_9FLAO</name>
<accession>A0ABY5IM30</accession>
<gene>
    <name evidence="3" type="ORF">NOX80_09525</name>
</gene>
<keyword evidence="2" id="KW-0472">Membrane</keyword>
<dbReference type="InterPro" id="IPR032272">
    <property type="entry name" value="DUF4834"/>
</dbReference>
<feature type="region of interest" description="Disordered" evidence="1">
    <location>
        <begin position="50"/>
        <end position="88"/>
    </location>
</feature>
<keyword evidence="2" id="KW-0812">Transmembrane</keyword>
<protein>
    <submittedName>
        <fullName evidence="3">DUF4834 family protein</fullName>
    </submittedName>
</protein>
<dbReference type="RefSeq" id="WP_256549540.1">
    <property type="nucleotide sequence ID" value="NZ_CP101751.1"/>
</dbReference>
<evidence type="ECO:0000313" key="3">
    <source>
        <dbReference type="EMBL" id="UUC43872.1"/>
    </source>
</evidence>
<feature type="transmembrane region" description="Helical" evidence="2">
    <location>
        <begin position="12"/>
        <end position="31"/>
    </location>
</feature>
<evidence type="ECO:0000313" key="4">
    <source>
        <dbReference type="Proteomes" id="UP001059844"/>
    </source>
</evidence>
<evidence type="ECO:0000256" key="1">
    <source>
        <dbReference type="SAM" id="MobiDB-lite"/>
    </source>
</evidence>
<organism evidence="3 4">
    <name type="scientific">Flavobacterium cerinum</name>
    <dbReference type="NCBI Taxonomy" id="2502784"/>
    <lineage>
        <taxon>Bacteria</taxon>
        <taxon>Pseudomonadati</taxon>
        <taxon>Bacteroidota</taxon>
        <taxon>Flavobacteriia</taxon>
        <taxon>Flavobacteriales</taxon>
        <taxon>Flavobacteriaceae</taxon>
        <taxon>Flavobacterium</taxon>
    </lineage>
</organism>
<feature type="compositionally biased region" description="Low complexity" evidence="1">
    <location>
        <begin position="50"/>
        <end position="68"/>
    </location>
</feature>
<keyword evidence="2" id="KW-1133">Transmembrane helix</keyword>